<organism evidence="4 5">
    <name type="scientific">Blastococcus saxobsidens (strain DD2)</name>
    <dbReference type="NCBI Taxonomy" id="1146883"/>
    <lineage>
        <taxon>Bacteria</taxon>
        <taxon>Bacillati</taxon>
        <taxon>Actinomycetota</taxon>
        <taxon>Actinomycetes</taxon>
        <taxon>Geodermatophilales</taxon>
        <taxon>Geodermatophilaceae</taxon>
        <taxon>Blastococcus</taxon>
    </lineage>
</organism>
<dbReference type="Gene3D" id="1.20.1090.10">
    <property type="entry name" value="Dehydroquinate synthase-like - alpha domain"/>
    <property type="match status" value="1"/>
</dbReference>
<dbReference type="eggNOG" id="COG1454">
    <property type="taxonomic scope" value="Bacteria"/>
</dbReference>
<protein>
    <submittedName>
        <fullName evidence="4">Putative alcohol dehydrogenase containing iron</fullName>
        <ecNumber evidence="4">1.1.1.-</ecNumber>
    </submittedName>
</protein>
<dbReference type="Gene3D" id="3.40.50.1970">
    <property type="match status" value="1"/>
</dbReference>
<dbReference type="AlphaFoldDB" id="H6RJM8"/>
<feature type="domain" description="Alcohol dehydrogenase iron-type/glycerol dehydrogenase GldA" evidence="2">
    <location>
        <begin position="17"/>
        <end position="184"/>
    </location>
</feature>
<feature type="domain" description="Fe-containing alcohol dehydrogenase-like C-terminal" evidence="3">
    <location>
        <begin position="196"/>
        <end position="383"/>
    </location>
</feature>
<dbReference type="HOGENOM" id="CLU_007207_0_0_11"/>
<dbReference type="Pfam" id="PF25137">
    <property type="entry name" value="ADH_Fe_C"/>
    <property type="match status" value="1"/>
</dbReference>
<dbReference type="RefSeq" id="WP_014375230.1">
    <property type="nucleotide sequence ID" value="NC_016943.1"/>
</dbReference>
<dbReference type="Proteomes" id="UP000007517">
    <property type="component" value="Chromosome"/>
</dbReference>
<dbReference type="GO" id="GO:0046872">
    <property type="term" value="F:metal ion binding"/>
    <property type="evidence" value="ECO:0007669"/>
    <property type="project" value="InterPro"/>
</dbReference>
<proteinExistence type="predicted"/>
<reference evidence="4 5" key="1">
    <citation type="journal article" date="2012" name="J. Bacteriol.">
        <title>Genome Sequence of Blastococcus saxobsidens DD2, a Stone-Inhabiting Bacterium.</title>
        <authorList>
            <person name="Chouaia B."/>
            <person name="Crotti E."/>
            <person name="Brusetti L."/>
            <person name="Daffonchio D."/>
            <person name="Essoussi I."/>
            <person name="Nouioui I."/>
            <person name="Sbissi I."/>
            <person name="Ghodhbane-Gtari F."/>
            <person name="Gtari M."/>
            <person name="Vacherie B."/>
            <person name="Barbe V."/>
            <person name="Medigue C."/>
            <person name="Gury J."/>
            <person name="Pujic P."/>
            <person name="Normand P."/>
        </authorList>
    </citation>
    <scope>NUCLEOTIDE SEQUENCE [LARGE SCALE GENOMIC DNA]</scope>
    <source>
        <strain evidence="4 5">DD2</strain>
    </source>
</reference>
<evidence type="ECO:0000313" key="5">
    <source>
        <dbReference type="Proteomes" id="UP000007517"/>
    </source>
</evidence>
<dbReference type="InterPro" id="IPR018211">
    <property type="entry name" value="ADH_Fe_CS"/>
</dbReference>
<evidence type="ECO:0000256" key="1">
    <source>
        <dbReference type="ARBA" id="ARBA00023002"/>
    </source>
</evidence>
<gene>
    <name evidence="4" type="ordered locus">BLASA_1398</name>
</gene>
<dbReference type="CDD" id="cd08551">
    <property type="entry name" value="Fe-ADH"/>
    <property type="match status" value="1"/>
</dbReference>
<dbReference type="KEGG" id="bsd:BLASA_1398"/>
<dbReference type="SUPFAM" id="SSF56796">
    <property type="entry name" value="Dehydroquinate synthase-like"/>
    <property type="match status" value="1"/>
</dbReference>
<accession>H6RJM8</accession>
<keyword evidence="5" id="KW-1185">Reference proteome</keyword>
<dbReference type="GO" id="GO:0004022">
    <property type="term" value="F:alcohol dehydrogenase (NAD+) activity"/>
    <property type="evidence" value="ECO:0007669"/>
    <property type="project" value="UniProtKB-ARBA"/>
</dbReference>
<dbReference type="STRING" id="1146883.BLASA_1398"/>
<keyword evidence="1 4" id="KW-0560">Oxidoreductase</keyword>
<sequence length="404" mass="41223">MTSASLLVEDSRDYLSPRQVLVGDGSAARLGDALRTWGVADGAVAVIADRAVVNFGVADPVLNSVAAAGLVAHVFADIEGEPTVDTAERATEFARGLGAAAIVGVGGGSAMDVAKIVAMALGSGTEVRECLGIDMPGRTVLPLALVPTTTGTGAEVTRVAMLSEDGRKVISSHRALVPTLAVLDAELVRGLPAGVTASTGMDALAHAVEAFLSTNRSALSVEASLRAVALLRDALPRAVADGSDVPARRATLYGAHLAGLALNAGVVLGHSLAYTIANRAPLPHGVTCGLALPYCLAYNAVADIDGVEDLALALTGGRSARLLDAADWVAELAAQVGLPTSLGAVGIQATQLTDMATECIERYPRANNPVPFHHAPLTRLLQALHTGDLAAADPKHLYLEESNA</sequence>
<evidence type="ECO:0000259" key="2">
    <source>
        <dbReference type="Pfam" id="PF00465"/>
    </source>
</evidence>
<dbReference type="InterPro" id="IPR039697">
    <property type="entry name" value="Alcohol_dehydrogenase_Fe"/>
</dbReference>
<dbReference type="OrthoDB" id="323926at2"/>
<evidence type="ECO:0000313" key="4">
    <source>
        <dbReference type="EMBL" id="CCG02333.1"/>
    </source>
</evidence>
<dbReference type="EMBL" id="FO117623">
    <property type="protein sequence ID" value="CCG02333.1"/>
    <property type="molecule type" value="Genomic_DNA"/>
</dbReference>
<dbReference type="Pfam" id="PF00465">
    <property type="entry name" value="Fe-ADH"/>
    <property type="match status" value="1"/>
</dbReference>
<evidence type="ECO:0000259" key="3">
    <source>
        <dbReference type="Pfam" id="PF25137"/>
    </source>
</evidence>
<dbReference type="PANTHER" id="PTHR11496">
    <property type="entry name" value="ALCOHOL DEHYDROGENASE"/>
    <property type="match status" value="1"/>
</dbReference>
<dbReference type="PANTHER" id="PTHR11496:SF83">
    <property type="entry name" value="HYDROXYACID-OXOACID TRANSHYDROGENASE, MITOCHONDRIAL"/>
    <property type="match status" value="1"/>
</dbReference>
<dbReference type="PROSITE" id="PS00913">
    <property type="entry name" value="ADH_IRON_1"/>
    <property type="match status" value="1"/>
</dbReference>
<dbReference type="FunFam" id="3.40.50.1970:FF:000003">
    <property type="entry name" value="Alcohol dehydrogenase, iron-containing"/>
    <property type="match status" value="1"/>
</dbReference>
<dbReference type="EC" id="1.1.1.-" evidence="4"/>
<reference evidence="5" key="2">
    <citation type="submission" date="2012-02" db="EMBL/GenBank/DDBJ databases">
        <title>Complete genome sequence of Blastococcus saxobsidens strain DD2.</title>
        <authorList>
            <person name="Genoscope."/>
        </authorList>
    </citation>
    <scope>NUCLEOTIDE SEQUENCE [LARGE SCALE GENOMIC DNA]</scope>
    <source>
        <strain evidence="5">DD2</strain>
    </source>
</reference>
<dbReference type="InterPro" id="IPR001670">
    <property type="entry name" value="ADH_Fe/GldA"/>
</dbReference>
<dbReference type="InterPro" id="IPR056798">
    <property type="entry name" value="ADH_Fe_C"/>
</dbReference>
<name>H6RJM8_BLASD</name>